<feature type="compositionally biased region" description="Basic and acidic residues" evidence="1">
    <location>
        <begin position="212"/>
        <end position="237"/>
    </location>
</feature>
<evidence type="ECO:0000256" key="2">
    <source>
        <dbReference type="SAM" id="SignalP"/>
    </source>
</evidence>
<proteinExistence type="predicted"/>
<feature type="region of interest" description="Disordered" evidence="1">
    <location>
        <begin position="175"/>
        <end position="247"/>
    </location>
</feature>
<name>A0A182SKR4_9DIPT</name>
<dbReference type="AlphaFoldDB" id="A0A182SKR4"/>
<evidence type="ECO:0000256" key="1">
    <source>
        <dbReference type="SAM" id="MobiDB-lite"/>
    </source>
</evidence>
<feature type="signal peptide" evidence="2">
    <location>
        <begin position="1"/>
        <end position="28"/>
    </location>
</feature>
<accession>A0A182SKR4</accession>
<feature type="compositionally biased region" description="Acidic residues" evidence="1">
    <location>
        <begin position="201"/>
        <end position="211"/>
    </location>
</feature>
<protein>
    <submittedName>
        <fullName evidence="3">Uncharacterized protein</fullName>
    </submittedName>
</protein>
<evidence type="ECO:0000313" key="3">
    <source>
        <dbReference type="EnsemblMetazoa" id="AMAM008708-PA"/>
    </source>
</evidence>
<reference evidence="4" key="1">
    <citation type="submission" date="2013-09" db="EMBL/GenBank/DDBJ databases">
        <title>The Genome Sequence of Anopheles maculatus species B.</title>
        <authorList>
            <consortium name="The Broad Institute Genomics Platform"/>
            <person name="Neafsey D.E."/>
            <person name="Besansky N."/>
            <person name="Howell P."/>
            <person name="Walton C."/>
            <person name="Young S.K."/>
            <person name="Zeng Q."/>
            <person name="Gargeya S."/>
            <person name="Fitzgerald M."/>
            <person name="Haas B."/>
            <person name="Abouelleil A."/>
            <person name="Allen A.W."/>
            <person name="Alvarado L."/>
            <person name="Arachchi H.M."/>
            <person name="Berlin A.M."/>
            <person name="Chapman S.B."/>
            <person name="Gainer-Dewar J."/>
            <person name="Goldberg J."/>
            <person name="Griggs A."/>
            <person name="Gujja S."/>
            <person name="Hansen M."/>
            <person name="Howarth C."/>
            <person name="Imamovic A."/>
            <person name="Ireland A."/>
            <person name="Larimer J."/>
            <person name="McCowan C."/>
            <person name="Murphy C."/>
            <person name="Pearson M."/>
            <person name="Poon T.W."/>
            <person name="Priest M."/>
            <person name="Roberts A."/>
            <person name="Saif S."/>
            <person name="Shea T."/>
            <person name="Sisk P."/>
            <person name="Sykes S."/>
            <person name="Wortman J."/>
            <person name="Nusbaum C."/>
            <person name="Birren B."/>
        </authorList>
    </citation>
    <scope>NUCLEOTIDE SEQUENCE [LARGE SCALE GENOMIC DNA]</scope>
    <source>
        <strain evidence="4">maculatus3</strain>
    </source>
</reference>
<dbReference type="Proteomes" id="UP000075901">
    <property type="component" value="Unassembled WGS sequence"/>
</dbReference>
<evidence type="ECO:0000313" key="4">
    <source>
        <dbReference type="Proteomes" id="UP000075901"/>
    </source>
</evidence>
<keyword evidence="2" id="KW-0732">Signal</keyword>
<feature type="compositionally biased region" description="Basic residues" evidence="1">
    <location>
        <begin position="113"/>
        <end position="128"/>
    </location>
</feature>
<feature type="compositionally biased region" description="Basic residues" evidence="1">
    <location>
        <begin position="181"/>
        <end position="196"/>
    </location>
</feature>
<dbReference type="VEuPathDB" id="VectorBase:AMAM008708"/>
<keyword evidence="4" id="KW-1185">Reference proteome</keyword>
<feature type="region of interest" description="Disordered" evidence="1">
    <location>
        <begin position="264"/>
        <end position="285"/>
    </location>
</feature>
<feature type="compositionally biased region" description="Acidic residues" evidence="1">
    <location>
        <begin position="137"/>
        <end position="147"/>
    </location>
</feature>
<dbReference type="EnsemblMetazoa" id="AMAM008708-RA">
    <property type="protein sequence ID" value="AMAM008708-PA"/>
    <property type="gene ID" value="AMAM008708"/>
</dbReference>
<sequence>MMAPRAMCASTVAVVVVVVSLLFSSVQCYEHLTRNGNELLFNPEFEYESDFRHDLLPHDERSYFYHDGPDADHVFHHTDYSLANLRPISPTPAFTLDPSYISPADIVPARAKRANRIVRKSSSKQRKREHNERELLPEEQDDDDEEERNEKDNSGESTDVDDYAERYEQFIAKHFEDLDNKRKKSAPQRKAPKKKKPATEDANDEDDEEDGDYKFDRFDYSSSEDYERIKAESEEQSRQLAKNPGNCRTYEKDGMVCSVCHDPASDSASESCAYATEPHHRKYAY</sequence>
<organism evidence="3 4">
    <name type="scientific">Anopheles maculatus</name>
    <dbReference type="NCBI Taxonomy" id="74869"/>
    <lineage>
        <taxon>Eukaryota</taxon>
        <taxon>Metazoa</taxon>
        <taxon>Ecdysozoa</taxon>
        <taxon>Arthropoda</taxon>
        <taxon>Hexapoda</taxon>
        <taxon>Insecta</taxon>
        <taxon>Pterygota</taxon>
        <taxon>Neoptera</taxon>
        <taxon>Endopterygota</taxon>
        <taxon>Diptera</taxon>
        <taxon>Nematocera</taxon>
        <taxon>Culicoidea</taxon>
        <taxon>Culicidae</taxon>
        <taxon>Anophelinae</taxon>
        <taxon>Anopheles</taxon>
        <taxon>Anopheles maculatus group</taxon>
    </lineage>
</organism>
<reference evidence="3" key="2">
    <citation type="submission" date="2020-05" db="UniProtKB">
        <authorList>
            <consortium name="EnsemblMetazoa"/>
        </authorList>
    </citation>
    <scope>IDENTIFICATION</scope>
    <source>
        <strain evidence="3">maculatus3</strain>
    </source>
</reference>
<feature type="chain" id="PRO_5008135956" evidence="2">
    <location>
        <begin position="29"/>
        <end position="285"/>
    </location>
</feature>
<feature type="region of interest" description="Disordered" evidence="1">
    <location>
        <begin position="113"/>
        <end position="163"/>
    </location>
</feature>